<dbReference type="RefSeq" id="WP_167110050.1">
    <property type="nucleotide sequence ID" value="NZ_JAAQTO010000002.1"/>
</dbReference>
<reference evidence="1 2" key="1">
    <citation type="submission" date="2020-03" db="EMBL/GenBank/DDBJ databases">
        <title>Identification of Halomonas strains.</title>
        <authorList>
            <person name="Xiao Z."/>
            <person name="Dong F."/>
            <person name="Wang Z."/>
            <person name="Zhao J.-Y."/>
        </authorList>
    </citation>
    <scope>NUCLEOTIDE SEQUENCE [LARGE SCALE GENOMIC DNA]</scope>
    <source>
        <strain evidence="1 2">DX6</strain>
    </source>
</reference>
<evidence type="ECO:0000313" key="2">
    <source>
        <dbReference type="Proteomes" id="UP001318321"/>
    </source>
</evidence>
<proteinExistence type="predicted"/>
<protein>
    <submittedName>
        <fullName evidence="1">Uncharacterized protein</fullName>
    </submittedName>
</protein>
<organism evidence="1 2">
    <name type="scientific">Billgrantia bachuensis</name>
    <dbReference type="NCBI Taxonomy" id="2717286"/>
    <lineage>
        <taxon>Bacteria</taxon>
        <taxon>Pseudomonadati</taxon>
        <taxon>Pseudomonadota</taxon>
        <taxon>Gammaproteobacteria</taxon>
        <taxon>Oceanospirillales</taxon>
        <taxon>Halomonadaceae</taxon>
        <taxon>Billgrantia</taxon>
    </lineage>
</organism>
<accession>A0ABX0PL19</accession>
<gene>
    <name evidence="1" type="ORF">HBJ55_00785</name>
</gene>
<dbReference type="Proteomes" id="UP001318321">
    <property type="component" value="Unassembled WGS sequence"/>
</dbReference>
<name>A0ABX0PL19_9GAMM</name>
<keyword evidence="2" id="KW-1185">Reference proteome</keyword>
<sequence>MKRIQEPIALYVAGQWLYVTQETAVRILGVHPKTAQRWASGAQRISPERALLLAILSGQLLPFHGWEGFEFRLRQGPPPARRPFAVMVSPDGREWLPDDFAVWHRVSGSR</sequence>
<comment type="caution">
    <text evidence="1">The sequence shown here is derived from an EMBL/GenBank/DDBJ whole genome shotgun (WGS) entry which is preliminary data.</text>
</comment>
<dbReference type="EMBL" id="JAAQTO010000002">
    <property type="protein sequence ID" value="NIC03965.1"/>
    <property type="molecule type" value="Genomic_DNA"/>
</dbReference>
<evidence type="ECO:0000313" key="1">
    <source>
        <dbReference type="EMBL" id="NIC03965.1"/>
    </source>
</evidence>